<keyword evidence="9" id="KW-0560">Oxidoreductase</keyword>
<dbReference type="InterPro" id="IPR002401">
    <property type="entry name" value="Cyt_P450_E_grp-I"/>
</dbReference>
<comment type="cofactor">
    <cofactor evidence="1">
        <name>heme</name>
        <dbReference type="ChEBI" id="CHEBI:30413"/>
    </cofactor>
</comment>
<dbReference type="PRINTS" id="PR00385">
    <property type="entry name" value="P450"/>
</dbReference>
<proteinExistence type="inferred from homology"/>
<evidence type="ECO:0000256" key="10">
    <source>
        <dbReference type="ARBA" id="ARBA00023004"/>
    </source>
</evidence>
<dbReference type="InterPro" id="IPR017972">
    <property type="entry name" value="Cyt_P450_CS"/>
</dbReference>
<evidence type="ECO:0000256" key="1">
    <source>
        <dbReference type="ARBA" id="ARBA00001971"/>
    </source>
</evidence>
<dbReference type="Pfam" id="PF00067">
    <property type="entry name" value="p450"/>
    <property type="match status" value="2"/>
</dbReference>
<dbReference type="InterPro" id="IPR001128">
    <property type="entry name" value="Cyt_P450"/>
</dbReference>
<comment type="subcellular location">
    <subcellularLocation>
        <location evidence="3">Endoplasmic reticulum membrane</location>
        <topology evidence="3">Peripheral membrane protein</topology>
    </subcellularLocation>
    <subcellularLocation>
        <location evidence="2">Microsome membrane</location>
        <topology evidence="2">Peripheral membrane protein</topology>
    </subcellularLocation>
</comment>
<keyword evidence="11" id="KW-0503">Monooxygenase</keyword>
<keyword evidence="8" id="KW-0492">Microsome</keyword>
<dbReference type="GeneID" id="126878553"/>
<evidence type="ECO:0000313" key="15">
    <source>
        <dbReference type="Proteomes" id="UP001652700"/>
    </source>
</evidence>
<dbReference type="CDD" id="cd11056">
    <property type="entry name" value="CYP6-like"/>
    <property type="match status" value="2"/>
</dbReference>
<dbReference type="Proteomes" id="UP001652700">
    <property type="component" value="Unplaced"/>
</dbReference>
<sequence>MFLLFILFLLLVIYVYQKWHYSYWKRHGVYQVEPYFLYGNQKEFANGTLCISDQLKKLYDEFKSKGLRYGGYYAFTKPTLMPIDLNIVKHVLQKDFGHFVNRGIYFNKTRSPLSEHLFTLEGDKWKNLRAKLTPTFTTGKMKMMFPILIACSENLKDVVDKHAVLDDAVDIKDIIARFTTDIISSAAFGIECNSLRNPDSEFRKFGRKIFELGKWKHLKRQMGNSVPKWFLDTIQMNPVDHETEDFFMEAVRSTVRYREENNVYRKDFMQLLLELRNNGKLSDDQGVSSVGKNDCNSQFLSLNEVAAQCFVFFVGGFESSAMTTTFTMLELARNQEIQDKLRTEITTVLEKYDQKLTYEGIMEMTYLDKIVHEALRLHPPGSGIGRICNSDYKIPGTDLLIEKGVRVLVPILALHRDPDHYPDPEVFDPERFNEENKAKRHPFAYIPFGEGPRMCIAPRFGVLQTKVGLVTIIKDFSITLNSKTQLPIKYAPNGIVTSVAGGVWLNIQSLEFCFNCMMMYYILVSVAVIYLYLKWHFSFWTRKGVYQREPSFLFGNVSDLLFNKRSIANFVDNMYADFKSKGLKYGGYYEIFKPRFVPVDLDLIKHILQKDFAHFVNRGIYSDPADPLSLNIFSLKGEKWKKLRAKLGPTLTIGRTKSMFPITKACSDQLRIHLKELWLTKGYMDSHEVGARFTSENLGSIAFGIEFNNLKESNLKVLKLCLKNIVGTFATQIKRLICCNFPEHILRRTGYRTHSRELTACFTDLVTGVIDYREKNNIHKKDLMDVLLQLKNKGNITYDGDSTPATQNGVQDEIFLSVNEVVAQGYVFFIAGFETSSTTIEFALFELATHPDIQEKVIKEVKSMLEKSDNEISFEGLKSLTYTEQVINETLRLHPPLPALLRKCNKDYKVPNSDLIIEEGTMLGILVSSIHRDPEIYPDPDVFDPDRFTEENIATRHPMAFMPFGEGPRICIGARFGMISLKVALATIFQDFRVTVNEKTQLPLEYSTKSISTRPQGTIWLNLHPLE</sequence>
<dbReference type="PRINTS" id="PR00463">
    <property type="entry name" value="EP450I"/>
</dbReference>
<dbReference type="PANTHER" id="PTHR24292">
    <property type="entry name" value="CYTOCHROME P450"/>
    <property type="match status" value="1"/>
</dbReference>
<evidence type="ECO:0000313" key="14">
    <source>
        <dbReference type="EnsemblMetazoa" id="XP_050497294.1"/>
    </source>
</evidence>
<comment type="similarity">
    <text evidence="4">Belongs to the cytochrome P450 family.</text>
</comment>
<accession>A0ABM5JH78</accession>
<keyword evidence="10" id="KW-0408">Iron</keyword>
<evidence type="ECO:0000256" key="6">
    <source>
        <dbReference type="ARBA" id="ARBA00022723"/>
    </source>
</evidence>
<feature type="signal peptide" evidence="13">
    <location>
        <begin position="1"/>
        <end position="17"/>
    </location>
</feature>
<evidence type="ECO:0008006" key="16">
    <source>
        <dbReference type="Google" id="ProtNLM"/>
    </source>
</evidence>
<keyword evidence="5" id="KW-0349">Heme</keyword>
<evidence type="ECO:0000256" key="7">
    <source>
        <dbReference type="ARBA" id="ARBA00022824"/>
    </source>
</evidence>
<feature type="chain" id="PRO_5047319820" description="Cytochrome P450 6a14" evidence="13">
    <location>
        <begin position="18"/>
        <end position="1027"/>
    </location>
</feature>
<reference evidence="14" key="1">
    <citation type="submission" date="2025-05" db="UniProtKB">
        <authorList>
            <consortium name="EnsemblMetazoa"/>
        </authorList>
    </citation>
    <scope>IDENTIFICATION</scope>
</reference>
<keyword evidence="13" id="KW-0732">Signal</keyword>
<keyword evidence="12" id="KW-0472">Membrane</keyword>
<dbReference type="InterPro" id="IPR050476">
    <property type="entry name" value="Insect_CytP450_Detox"/>
</dbReference>
<dbReference type="SUPFAM" id="SSF48264">
    <property type="entry name" value="Cytochrome P450"/>
    <property type="match status" value="2"/>
</dbReference>
<name>A0ABM5JH78_DIAVI</name>
<organism evidence="14 15">
    <name type="scientific">Diabrotica virgifera virgifera</name>
    <name type="common">western corn rootworm</name>
    <dbReference type="NCBI Taxonomy" id="50390"/>
    <lineage>
        <taxon>Eukaryota</taxon>
        <taxon>Metazoa</taxon>
        <taxon>Ecdysozoa</taxon>
        <taxon>Arthropoda</taxon>
        <taxon>Hexapoda</taxon>
        <taxon>Insecta</taxon>
        <taxon>Pterygota</taxon>
        <taxon>Neoptera</taxon>
        <taxon>Endopterygota</taxon>
        <taxon>Coleoptera</taxon>
        <taxon>Polyphaga</taxon>
        <taxon>Cucujiformia</taxon>
        <taxon>Chrysomeloidea</taxon>
        <taxon>Chrysomelidae</taxon>
        <taxon>Galerucinae</taxon>
        <taxon>Diabroticina</taxon>
        <taxon>Diabroticites</taxon>
        <taxon>Diabrotica</taxon>
    </lineage>
</organism>
<evidence type="ECO:0000256" key="12">
    <source>
        <dbReference type="ARBA" id="ARBA00023136"/>
    </source>
</evidence>
<evidence type="ECO:0000256" key="8">
    <source>
        <dbReference type="ARBA" id="ARBA00022848"/>
    </source>
</evidence>
<dbReference type="PROSITE" id="PS00086">
    <property type="entry name" value="CYTOCHROME_P450"/>
    <property type="match status" value="2"/>
</dbReference>
<evidence type="ECO:0000256" key="13">
    <source>
        <dbReference type="SAM" id="SignalP"/>
    </source>
</evidence>
<dbReference type="EnsemblMetazoa" id="XM_050641337.1">
    <property type="protein sequence ID" value="XP_050497294.1"/>
    <property type="gene ID" value="LOC126878553"/>
</dbReference>
<evidence type="ECO:0000256" key="4">
    <source>
        <dbReference type="ARBA" id="ARBA00010617"/>
    </source>
</evidence>
<evidence type="ECO:0000256" key="11">
    <source>
        <dbReference type="ARBA" id="ARBA00023033"/>
    </source>
</evidence>
<keyword evidence="6" id="KW-0479">Metal-binding</keyword>
<protein>
    <recommendedName>
        <fullName evidence="16">Cytochrome P450 6a14</fullName>
    </recommendedName>
</protein>
<evidence type="ECO:0000256" key="2">
    <source>
        <dbReference type="ARBA" id="ARBA00004174"/>
    </source>
</evidence>
<evidence type="ECO:0000256" key="5">
    <source>
        <dbReference type="ARBA" id="ARBA00022617"/>
    </source>
</evidence>
<keyword evidence="15" id="KW-1185">Reference proteome</keyword>
<keyword evidence="7" id="KW-0256">Endoplasmic reticulum</keyword>
<dbReference type="RefSeq" id="XP_050497294.1">
    <property type="nucleotide sequence ID" value="XM_050641337.1"/>
</dbReference>
<dbReference type="Gene3D" id="1.10.630.10">
    <property type="entry name" value="Cytochrome P450"/>
    <property type="match status" value="2"/>
</dbReference>
<evidence type="ECO:0000256" key="3">
    <source>
        <dbReference type="ARBA" id="ARBA00004406"/>
    </source>
</evidence>
<evidence type="ECO:0000256" key="9">
    <source>
        <dbReference type="ARBA" id="ARBA00023002"/>
    </source>
</evidence>
<dbReference type="InterPro" id="IPR036396">
    <property type="entry name" value="Cyt_P450_sf"/>
</dbReference>
<dbReference type="PANTHER" id="PTHR24292:SF100">
    <property type="entry name" value="CYTOCHROME P450 6A16, ISOFORM B-RELATED"/>
    <property type="match status" value="1"/>
</dbReference>